<organism evidence="4">
    <name type="scientific">Erythrolobus madagascarensis</name>
    <dbReference type="NCBI Taxonomy" id="708628"/>
    <lineage>
        <taxon>Eukaryota</taxon>
        <taxon>Rhodophyta</taxon>
        <taxon>Bangiophyceae</taxon>
        <taxon>Porphyridiales</taxon>
        <taxon>Porphyridiaceae</taxon>
        <taxon>Erythrolobus</taxon>
    </lineage>
</organism>
<dbReference type="PANTHER" id="PTHR46706:SF12">
    <property type="entry name" value="PROTEIN QUA-1-RELATED"/>
    <property type="match status" value="1"/>
</dbReference>
<evidence type="ECO:0000256" key="2">
    <source>
        <dbReference type="SAM" id="SignalP"/>
    </source>
</evidence>
<dbReference type="Pfam" id="PF01079">
    <property type="entry name" value="Hint"/>
    <property type="match status" value="1"/>
</dbReference>
<evidence type="ECO:0000259" key="3">
    <source>
        <dbReference type="Pfam" id="PF01079"/>
    </source>
</evidence>
<feature type="chain" id="PRO_5030808862" description="Hedgehog protein Hint domain-containing protein" evidence="2">
    <location>
        <begin position="24"/>
        <end position="438"/>
    </location>
</feature>
<dbReference type="PANTHER" id="PTHR46706">
    <property type="entry name" value="PROTEIN QUA-1-RELATED"/>
    <property type="match status" value="1"/>
</dbReference>
<dbReference type="AlphaFoldDB" id="A0A7S0T498"/>
<evidence type="ECO:0000313" key="4">
    <source>
        <dbReference type="EMBL" id="CAD8724802.1"/>
    </source>
</evidence>
<feature type="region of interest" description="Disordered" evidence="1">
    <location>
        <begin position="120"/>
        <end position="152"/>
    </location>
</feature>
<sequence length="438" mass="46976">MESMRIAAVVAALAVVLVCTASGAQQGCYHPESNTCGDPAECYDVTDLECVNLGTTGSRPRSFQLDCSTSPPTQWFWYEADCAGGSWKTVWPPGVTCNDQVGNIFGLQGQSFSFTCPNDPVTSETATPTPVSAPSTVPSSVPSADPTPTSTPVTTSTTVRGCYFLSSNDCSGSSTCWDSTSNTCVNIDAGGDTTARSFRVDCEQDVLYMYGASDCGGGLSQQFSTTDESKCNANPLIDDVGTTSFSFHCGGGDEPENGADCFPHDATVELESGERKWMEFVQVGDRVRVGREEFSEVYFWGHRDSLKSSDSFVTITAANAVQVTMSRGHLLYANGELTRADLVRAGDVLESESGAVVVERVERNVLRKGLYAPHTVHGDIVVDGVVASTYTDVVSPRAAHWMLAVERVGYKLGTALFGAMLEKTRPLVLEWYVSWVKA</sequence>
<reference evidence="4" key="1">
    <citation type="submission" date="2021-01" db="EMBL/GenBank/DDBJ databases">
        <authorList>
            <person name="Corre E."/>
            <person name="Pelletier E."/>
            <person name="Niang G."/>
            <person name="Scheremetjew M."/>
            <person name="Finn R."/>
            <person name="Kale V."/>
            <person name="Holt S."/>
            <person name="Cochrane G."/>
            <person name="Meng A."/>
            <person name="Brown T."/>
            <person name="Cohen L."/>
        </authorList>
    </citation>
    <scope>NUCLEOTIDE SEQUENCE</scope>
    <source>
        <strain evidence="4">CCMP3276</strain>
    </source>
</reference>
<accession>A0A7S0T498</accession>
<dbReference type="InterPro" id="IPR052140">
    <property type="entry name" value="Dev_Signal_Hedgehog-like"/>
</dbReference>
<feature type="signal peptide" evidence="2">
    <location>
        <begin position="1"/>
        <end position="23"/>
    </location>
</feature>
<gene>
    <name evidence="4" type="ORF">EMAD1354_LOCUS879</name>
</gene>
<dbReference type="SUPFAM" id="SSF51294">
    <property type="entry name" value="Hedgehog/intein (Hint) domain"/>
    <property type="match status" value="1"/>
</dbReference>
<dbReference type="Gene3D" id="2.170.16.10">
    <property type="entry name" value="Hedgehog/Intein (Hint) domain"/>
    <property type="match status" value="1"/>
</dbReference>
<evidence type="ECO:0000256" key="1">
    <source>
        <dbReference type="SAM" id="MobiDB-lite"/>
    </source>
</evidence>
<dbReference type="GO" id="GO:0016540">
    <property type="term" value="P:protein autoprocessing"/>
    <property type="evidence" value="ECO:0007669"/>
    <property type="project" value="InterPro"/>
</dbReference>
<feature type="domain" description="Hedgehog protein Hint" evidence="3">
    <location>
        <begin position="259"/>
        <end position="432"/>
    </location>
</feature>
<proteinExistence type="predicted"/>
<keyword evidence="2" id="KW-0732">Signal</keyword>
<dbReference type="InterPro" id="IPR036844">
    <property type="entry name" value="Hint_dom_sf"/>
</dbReference>
<dbReference type="InterPro" id="IPR001767">
    <property type="entry name" value="Hedgehog_Hint"/>
</dbReference>
<protein>
    <recommendedName>
        <fullName evidence="3">Hedgehog protein Hint domain-containing protein</fullName>
    </recommendedName>
</protein>
<dbReference type="CDD" id="cd00081">
    <property type="entry name" value="Hint"/>
    <property type="match status" value="1"/>
</dbReference>
<name>A0A7S0T498_9RHOD</name>
<dbReference type="EMBL" id="HBFE01001272">
    <property type="protein sequence ID" value="CAD8724802.1"/>
    <property type="molecule type" value="Transcribed_RNA"/>
</dbReference>